<organism evidence="2 3">
    <name type="scientific">Vitis vinifera</name>
    <name type="common">Grape</name>
    <dbReference type="NCBI Taxonomy" id="29760"/>
    <lineage>
        <taxon>Eukaryota</taxon>
        <taxon>Viridiplantae</taxon>
        <taxon>Streptophyta</taxon>
        <taxon>Embryophyta</taxon>
        <taxon>Tracheophyta</taxon>
        <taxon>Spermatophyta</taxon>
        <taxon>Magnoliopsida</taxon>
        <taxon>eudicotyledons</taxon>
        <taxon>Gunneridae</taxon>
        <taxon>Pentapetalae</taxon>
        <taxon>rosids</taxon>
        <taxon>Vitales</taxon>
        <taxon>Vitaceae</taxon>
        <taxon>Viteae</taxon>
        <taxon>Vitis</taxon>
    </lineage>
</organism>
<protein>
    <recommendedName>
        <fullName evidence="4">Retrotransposon gag domain-containing protein</fullName>
    </recommendedName>
</protein>
<reference evidence="2 3" key="1">
    <citation type="journal article" date="2018" name="PLoS Genet.">
        <title>Population sequencing reveals clonal diversity and ancestral inbreeding in the grapevine cultivar Chardonnay.</title>
        <authorList>
            <person name="Roach M.J."/>
            <person name="Johnson D.L."/>
            <person name="Bohlmann J."/>
            <person name="van Vuuren H.J."/>
            <person name="Jones S.J."/>
            <person name="Pretorius I.S."/>
            <person name="Schmidt S.A."/>
            <person name="Borneman A.R."/>
        </authorList>
    </citation>
    <scope>NUCLEOTIDE SEQUENCE [LARGE SCALE GENOMIC DNA]</scope>
    <source>
        <strain evidence="3">cv. Chardonnay</strain>
        <tissue evidence="2">Leaf</tissue>
    </source>
</reference>
<name>A0A438E280_VITVI</name>
<evidence type="ECO:0000313" key="3">
    <source>
        <dbReference type="Proteomes" id="UP000288805"/>
    </source>
</evidence>
<comment type="caution">
    <text evidence="2">The sequence shown here is derived from an EMBL/GenBank/DDBJ whole genome shotgun (WGS) entry which is preliminary data.</text>
</comment>
<dbReference type="PANTHER" id="PTHR33223">
    <property type="entry name" value="CCHC-TYPE DOMAIN-CONTAINING PROTEIN"/>
    <property type="match status" value="1"/>
</dbReference>
<evidence type="ECO:0000313" key="2">
    <source>
        <dbReference type="EMBL" id="RVW41817.1"/>
    </source>
</evidence>
<dbReference type="AlphaFoldDB" id="A0A438E280"/>
<gene>
    <name evidence="2" type="ORF">CK203_112757</name>
</gene>
<evidence type="ECO:0000256" key="1">
    <source>
        <dbReference type="SAM" id="MobiDB-lite"/>
    </source>
</evidence>
<feature type="region of interest" description="Disordered" evidence="1">
    <location>
        <begin position="1"/>
        <end position="27"/>
    </location>
</feature>
<sequence length="416" mass="46522">MNHLHGSAPSLRRRAKGCIPSEGTIASTRDPLKSTPLLFKATLTLSIDMFALGLTSWIRVGGGLIRTEVAPPPVIVPTPTLEDPHARMDRLEQRLRQLRTSDIVVTWEDFDGAPVASLSAKFRMPKIERYTGIGCSRIHLRLYSTIMRAHGLDEAQMIMLFPMSLSGEFLRQYALNTVVDISRRELEALRQRPEESVTSFISRWREKILQVIHRPSVRDQISMIMRSLQPQFARHLMGFLHTDFKSLVHALYGIEEGIARGLWYDSSPFDSKGKKPLRGQRSGDVNAINSIGLRPSRHYLTVGPTCFLHCTASLHHTGHGEASCLIFYRNAAMLCSTVCCETYDILSQASSSIDLYSFFFEEIEVVFTVRHAVELGSSEAYRGRIVDDSHSKTTTSACSASIQDGFTLCVSSGTRT</sequence>
<dbReference type="Proteomes" id="UP000288805">
    <property type="component" value="Unassembled WGS sequence"/>
</dbReference>
<proteinExistence type="predicted"/>
<accession>A0A438E280</accession>
<dbReference type="EMBL" id="QGNW01001427">
    <property type="protein sequence ID" value="RVW41817.1"/>
    <property type="molecule type" value="Genomic_DNA"/>
</dbReference>
<dbReference type="PANTHER" id="PTHR33223:SF8">
    <property type="entry name" value="OS04G0172440 PROTEIN"/>
    <property type="match status" value="1"/>
</dbReference>
<evidence type="ECO:0008006" key="4">
    <source>
        <dbReference type="Google" id="ProtNLM"/>
    </source>
</evidence>